<organism evidence="1 2">
    <name type="scientific">Salegentibacter chungangensis</name>
    <dbReference type="NCBI Taxonomy" id="1335724"/>
    <lineage>
        <taxon>Bacteria</taxon>
        <taxon>Pseudomonadati</taxon>
        <taxon>Bacteroidota</taxon>
        <taxon>Flavobacteriia</taxon>
        <taxon>Flavobacteriales</taxon>
        <taxon>Flavobacteriaceae</taxon>
        <taxon>Salegentibacter</taxon>
    </lineage>
</organism>
<dbReference type="EMBL" id="JBHTLI010000001">
    <property type="protein sequence ID" value="MFD1096006.1"/>
    <property type="molecule type" value="Genomic_DNA"/>
</dbReference>
<evidence type="ECO:0000313" key="2">
    <source>
        <dbReference type="Proteomes" id="UP001597131"/>
    </source>
</evidence>
<name>A0ABW3NUK2_9FLAO</name>
<keyword evidence="2" id="KW-1185">Reference proteome</keyword>
<dbReference type="Proteomes" id="UP001597131">
    <property type="component" value="Unassembled WGS sequence"/>
</dbReference>
<dbReference type="RefSeq" id="WP_380745190.1">
    <property type="nucleotide sequence ID" value="NZ_JBHTLI010000001.1"/>
</dbReference>
<proteinExistence type="predicted"/>
<protein>
    <submittedName>
        <fullName evidence="1">DUF1853 family protein</fullName>
    </submittedName>
</protein>
<accession>A0ABW3NUK2</accession>
<evidence type="ECO:0000313" key="1">
    <source>
        <dbReference type="EMBL" id="MFD1096006.1"/>
    </source>
</evidence>
<reference evidence="2" key="1">
    <citation type="journal article" date="2019" name="Int. J. Syst. Evol. Microbiol.">
        <title>The Global Catalogue of Microorganisms (GCM) 10K type strain sequencing project: providing services to taxonomists for standard genome sequencing and annotation.</title>
        <authorList>
            <consortium name="The Broad Institute Genomics Platform"/>
            <consortium name="The Broad Institute Genome Sequencing Center for Infectious Disease"/>
            <person name="Wu L."/>
            <person name="Ma J."/>
        </authorList>
    </citation>
    <scope>NUCLEOTIDE SEQUENCE [LARGE SCALE GENOMIC DNA]</scope>
    <source>
        <strain evidence="2">CCUG 64793</strain>
    </source>
</reference>
<sequence length="275" mass="32975">MFQDHQRFEGFWKTPSLWKEDRLFGLRQFNLPVLDFREAFYSAINSEKISGSVLGKRVERFFEVGLQQQEDLEIITANLQISREKITLGEIDFLVRDKKEERVSHIELVYKFYVYDPTFPEELARWIGPNRRDSLLQKTEKLKQKQLPLLYKPETKEALKAMDLDTSDIRQEVCFKANLFVPKHLAGLEFPLINNQCIAGYWISFSDFSEENYGDFEYFTPVKKDWPVNPDSGREWFSYKEIKEQIKDLFEYKKAPLVWMKKGDEEYERLFVVWW</sequence>
<dbReference type="Pfam" id="PF08907">
    <property type="entry name" value="DUF1853"/>
    <property type="match status" value="1"/>
</dbReference>
<comment type="caution">
    <text evidence="1">The sequence shown here is derived from an EMBL/GenBank/DDBJ whole genome shotgun (WGS) entry which is preliminary data.</text>
</comment>
<dbReference type="InterPro" id="IPR015003">
    <property type="entry name" value="DUF1853"/>
</dbReference>
<gene>
    <name evidence="1" type="ORF">ACFQ3Q_09625</name>
</gene>